<organism evidence="2 3">
    <name type="scientific">Cyanidioschyzon merolae (strain NIES-3377 / 10D)</name>
    <name type="common">Unicellular red alga</name>
    <dbReference type="NCBI Taxonomy" id="280699"/>
    <lineage>
        <taxon>Eukaryota</taxon>
        <taxon>Rhodophyta</taxon>
        <taxon>Bangiophyceae</taxon>
        <taxon>Cyanidiales</taxon>
        <taxon>Cyanidiaceae</taxon>
        <taxon>Cyanidioschyzon</taxon>
    </lineage>
</organism>
<keyword evidence="3" id="KW-1185">Reference proteome</keyword>
<evidence type="ECO:0000313" key="2">
    <source>
        <dbReference type="EMBL" id="BAM81649.1"/>
    </source>
</evidence>
<accession>M1V9N6</accession>
<dbReference type="EMBL" id="AP006497">
    <property type="protein sequence ID" value="BAM81649.1"/>
    <property type="molecule type" value="Genomic_DNA"/>
</dbReference>
<feature type="region of interest" description="Disordered" evidence="1">
    <location>
        <begin position="675"/>
        <end position="695"/>
    </location>
</feature>
<dbReference type="AlphaFoldDB" id="M1V9N6"/>
<dbReference type="RefSeq" id="XP_005537685.1">
    <property type="nucleotide sequence ID" value="XM_005537628.1"/>
</dbReference>
<proteinExistence type="predicted"/>
<evidence type="ECO:0000313" key="3">
    <source>
        <dbReference type="Proteomes" id="UP000007014"/>
    </source>
</evidence>
<dbReference type="Gramene" id="CMO321CT">
    <property type="protein sequence ID" value="CMO321CT"/>
    <property type="gene ID" value="CMO321C"/>
</dbReference>
<sequence>MDVEPELSVSRNLDELSSLLRRFRNGEESTEVDYLDTLWKPLINLLRKALEVAEPNQSCAGGIAGHFAERLLQELPPAGWLGVLCGSDATFDGINTTGAFSASSLEQLVHELEQTLDTRFSSDVTLVTQVLKLYLVERYAENGCWQQSLDVMDDVLAFRRHVFCRQNRPRSTNREQRWSSALSMLEPYPKSGEISHVHALWKVIADPYRIRIIRALLFLNLWEKLQERNDFSFPASVPRSESFTQLAESELAKGRHEEVSKLSTALSELVATGAPLSSPRCIGRYLGVQGLTLETWEDIGFVLAQSLCQGRIAEARAQYSRAALQYVAVVFGLDAFLLRLQETANGCRAHDGTGSQVWVEKPGPSAVTAIARAPAASRVLSSLASSEPEAGTLRGRNGAPFGARFHRITDAEAVEILFASVFRRAFCSCVLSPADALRHRLLRYLQKCAFRSATASLWVSHMRVERAYDAYLYRAPFALLDHLLAGRTIRWPLVRAGNPDDVLRSSQQVPQWLEDYCYVANEYLRPHQRGHHFYQAIAEHNLHALAQHCDALHIEDLRCLVSPPIPRIDACCGALSTKDAPANQDGEQRNIVEGIDVEQVLTRMLERKQFGAFAEKSVQLDQSLLGLAECTPTIDQVRGIVRFRETDKRRALAILGERSFLAYTAASIPVRQDSTTFAMDSPTNSETRSSRRRGQCLDSITEDGRSTDHALLLCCRELDAFRQFRARDEP</sequence>
<gene>
    <name evidence="2" type="ORF">CYME_CMO321C</name>
</gene>
<dbReference type="OrthoDB" id="10587358at2759"/>
<dbReference type="HOGENOM" id="CLU_379649_0_0_1"/>
<dbReference type="GeneID" id="16995785"/>
<name>M1V9N6_CYAM1</name>
<feature type="compositionally biased region" description="Polar residues" evidence="1">
    <location>
        <begin position="675"/>
        <end position="687"/>
    </location>
</feature>
<evidence type="ECO:0000256" key="1">
    <source>
        <dbReference type="SAM" id="MobiDB-lite"/>
    </source>
</evidence>
<protein>
    <submittedName>
        <fullName evidence="2">Uncharacterized protein</fullName>
    </submittedName>
</protein>
<reference evidence="2 3" key="2">
    <citation type="journal article" date="2007" name="BMC Biol.">
        <title>A 100%-complete sequence reveals unusually simple genomic features in the hot-spring red alga Cyanidioschyzon merolae.</title>
        <authorList>
            <person name="Nozaki H."/>
            <person name="Takano H."/>
            <person name="Misumi O."/>
            <person name="Terasawa K."/>
            <person name="Matsuzaki M."/>
            <person name="Maruyama S."/>
            <person name="Nishida K."/>
            <person name="Yagisawa F."/>
            <person name="Yoshida Y."/>
            <person name="Fujiwara T."/>
            <person name="Takio S."/>
            <person name="Tamura K."/>
            <person name="Chung S.J."/>
            <person name="Nakamura S."/>
            <person name="Kuroiwa H."/>
            <person name="Tanaka K."/>
            <person name="Sato N."/>
            <person name="Kuroiwa T."/>
        </authorList>
    </citation>
    <scope>NUCLEOTIDE SEQUENCE [LARGE SCALE GENOMIC DNA]</scope>
    <source>
        <strain evidence="2 3">10D</strain>
    </source>
</reference>
<dbReference type="KEGG" id="cme:CYME_CMO321C"/>
<reference evidence="2 3" key="1">
    <citation type="journal article" date="2004" name="Nature">
        <title>Genome sequence of the ultrasmall unicellular red alga Cyanidioschyzon merolae 10D.</title>
        <authorList>
            <person name="Matsuzaki M."/>
            <person name="Misumi O."/>
            <person name="Shin-i T."/>
            <person name="Maruyama S."/>
            <person name="Takahara M."/>
            <person name="Miyagishima S."/>
            <person name="Mori T."/>
            <person name="Nishida K."/>
            <person name="Yagisawa F."/>
            <person name="Nishida K."/>
            <person name="Yoshida Y."/>
            <person name="Nishimura Y."/>
            <person name="Nakao S."/>
            <person name="Kobayashi T."/>
            <person name="Momoyama Y."/>
            <person name="Higashiyama T."/>
            <person name="Minoda A."/>
            <person name="Sano M."/>
            <person name="Nomoto H."/>
            <person name="Oishi K."/>
            <person name="Hayashi H."/>
            <person name="Ohta F."/>
            <person name="Nishizaka S."/>
            <person name="Haga S."/>
            <person name="Miura S."/>
            <person name="Morishita T."/>
            <person name="Kabeya Y."/>
            <person name="Terasawa K."/>
            <person name="Suzuki Y."/>
            <person name="Ishii Y."/>
            <person name="Asakawa S."/>
            <person name="Takano H."/>
            <person name="Ohta N."/>
            <person name="Kuroiwa H."/>
            <person name="Tanaka K."/>
            <person name="Shimizu N."/>
            <person name="Sugano S."/>
            <person name="Sato N."/>
            <person name="Nozaki H."/>
            <person name="Ogasawara N."/>
            <person name="Kohara Y."/>
            <person name="Kuroiwa T."/>
        </authorList>
    </citation>
    <scope>NUCLEOTIDE SEQUENCE [LARGE SCALE GENOMIC DNA]</scope>
    <source>
        <strain evidence="2 3">10D</strain>
    </source>
</reference>
<dbReference type="Proteomes" id="UP000007014">
    <property type="component" value="Chromosome 15"/>
</dbReference>